<dbReference type="SUPFAM" id="SSF55331">
    <property type="entry name" value="Tautomerase/MIF"/>
    <property type="match status" value="1"/>
</dbReference>
<organism evidence="1 2">
    <name type="scientific">Variovorax paradoxus</name>
    <dbReference type="NCBI Taxonomy" id="34073"/>
    <lineage>
        <taxon>Bacteria</taxon>
        <taxon>Pseudomonadati</taxon>
        <taxon>Pseudomonadota</taxon>
        <taxon>Betaproteobacteria</taxon>
        <taxon>Burkholderiales</taxon>
        <taxon>Comamonadaceae</taxon>
        <taxon>Variovorax</taxon>
    </lineage>
</organism>
<keyword evidence="2" id="KW-1185">Reference proteome</keyword>
<reference evidence="1 2" key="1">
    <citation type="submission" date="2015-03" db="EMBL/GenBank/DDBJ databases">
        <title>Genome sequence of Variovorax paradoxus TBEA6.</title>
        <authorList>
            <person name="Poehlein A."/>
            <person name="Schuldes J."/>
            <person name="Wuebbeler J.H."/>
            <person name="Hiessl S."/>
            <person name="Steinbuechel A."/>
            <person name="Daniel R."/>
        </authorList>
    </citation>
    <scope>NUCLEOTIDE SEQUENCE [LARGE SCALE GENOMIC DNA]</scope>
    <source>
        <strain evidence="1 2">TBEA6</strain>
    </source>
</reference>
<comment type="caution">
    <text evidence="1">The sequence shown here is derived from an EMBL/GenBank/DDBJ whole genome shotgun (WGS) entry which is preliminary data.</text>
</comment>
<dbReference type="PATRIC" id="fig|34073.19.peg.6914"/>
<dbReference type="RefSeq" id="WP_047787680.1">
    <property type="nucleotide sequence ID" value="NZ_JZWI01000062.1"/>
</dbReference>
<dbReference type="Proteomes" id="UP000035170">
    <property type="component" value="Unassembled WGS sequence"/>
</dbReference>
<evidence type="ECO:0000313" key="2">
    <source>
        <dbReference type="Proteomes" id="UP000035170"/>
    </source>
</evidence>
<dbReference type="Gene3D" id="3.30.429.10">
    <property type="entry name" value="Macrophage Migration Inhibitory Factor"/>
    <property type="match status" value="2"/>
</dbReference>
<proteinExistence type="predicted"/>
<evidence type="ECO:0000313" key="1">
    <source>
        <dbReference type="EMBL" id="KLN52159.1"/>
    </source>
</evidence>
<dbReference type="InterPro" id="IPR014347">
    <property type="entry name" value="Tautomerase/MIF_sf"/>
</dbReference>
<gene>
    <name evidence="1" type="ORF">VPARA_67040</name>
</gene>
<dbReference type="EMBL" id="JZWI01000062">
    <property type="protein sequence ID" value="KLN52159.1"/>
    <property type="molecule type" value="Genomic_DNA"/>
</dbReference>
<protein>
    <submittedName>
        <fullName evidence="1">4-oxalocrotonate tautomerase</fullName>
    </submittedName>
</protein>
<accession>A0A0H2LPF1</accession>
<name>A0A0H2LPF1_VARPD</name>
<dbReference type="AlphaFoldDB" id="A0A0H2LPF1"/>
<sequence>MPYLEILAPSAPETRKRAASRALTDGVVTSFGVEPSTVTLYFMPVAPHDYAHEGQLGHDGAGGGTRVFVKVHAYRRTPAQRHALAAAITPALAACFATTGDNVAVYFLDRERDEVAHDGHLASDEAEQQPDHTA</sequence>